<evidence type="ECO:0000256" key="6">
    <source>
        <dbReference type="ARBA" id="ARBA00023004"/>
    </source>
</evidence>
<dbReference type="GO" id="GO:0005829">
    <property type="term" value="C:cytosol"/>
    <property type="evidence" value="ECO:0007669"/>
    <property type="project" value="TreeGrafter"/>
</dbReference>
<feature type="binding site" evidence="10">
    <location>
        <position position="127"/>
    </location>
    <ligand>
        <name>Fe cation</name>
        <dbReference type="ChEBI" id="CHEBI:24875"/>
        <label>1</label>
    </ligand>
</feature>
<keyword evidence="2 9" id="KW-0409">Iron storage</keyword>
<keyword evidence="5 12" id="KW-0560">Oxidoreductase</keyword>
<evidence type="ECO:0000256" key="10">
    <source>
        <dbReference type="PIRSR" id="PIRSR002560-1"/>
    </source>
</evidence>
<gene>
    <name evidence="12" type="ORF">HNP55_001648</name>
</gene>
<evidence type="ECO:0000256" key="7">
    <source>
        <dbReference type="ARBA" id="ARBA00023065"/>
    </source>
</evidence>
<feature type="binding site" evidence="10">
    <location>
        <position position="130"/>
    </location>
    <ligand>
        <name>Fe cation</name>
        <dbReference type="ChEBI" id="CHEBI:24875"/>
        <label>2</label>
    </ligand>
</feature>
<evidence type="ECO:0000256" key="3">
    <source>
        <dbReference type="ARBA" id="ARBA00022448"/>
    </source>
</evidence>
<keyword evidence="7" id="KW-0406">Ion transport</keyword>
<evidence type="ECO:0000256" key="9">
    <source>
        <dbReference type="PIRNR" id="PIRNR002560"/>
    </source>
</evidence>
<comment type="catalytic activity">
    <reaction evidence="8">
        <text>Fe(2+)(in) = Fe(2+)(out)</text>
        <dbReference type="Rhea" id="RHEA:28486"/>
        <dbReference type="ChEBI" id="CHEBI:29033"/>
    </reaction>
</comment>
<organism evidence="12 13">
    <name type="scientific">Roseateles oligotrophus</name>
    <dbReference type="NCBI Taxonomy" id="1769250"/>
    <lineage>
        <taxon>Bacteria</taxon>
        <taxon>Pseudomonadati</taxon>
        <taxon>Pseudomonadota</taxon>
        <taxon>Betaproteobacteria</taxon>
        <taxon>Burkholderiales</taxon>
        <taxon>Sphaerotilaceae</taxon>
        <taxon>Roseateles</taxon>
    </lineage>
</organism>
<dbReference type="InterPro" id="IPR009078">
    <property type="entry name" value="Ferritin-like_SF"/>
</dbReference>
<dbReference type="PIRSF" id="PIRSF002560">
    <property type="entry name" value="Bacterioferritin"/>
    <property type="match status" value="1"/>
</dbReference>
<proteinExistence type="inferred from homology"/>
<name>A0A840LAH2_9BURK</name>
<feature type="binding site" evidence="10">
    <location>
        <position position="50"/>
    </location>
    <ligand>
        <name>Fe cation</name>
        <dbReference type="ChEBI" id="CHEBI:24875"/>
        <label>3</label>
    </ligand>
</feature>
<dbReference type="RefSeq" id="WP_184298118.1">
    <property type="nucleotide sequence ID" value="NZ_JACHLP010000003.1"/>
</dbReference>
<dbReference type="InterPro" id="IPR009040">
    <property type="entry name" value="Ferritin-like_diiron"/>
</dbReference>
<feature type="domain" description="Ferritin-like diiron" evidence="11">
    <location>
        <begin position="1"/>
        <end position="145"/>
    </location>
</feature>
<dbReference type="GO" id="GO:0020037">
    <property type="term" value="F:heme binding"/>
    <property type="evidence" value="ECO:0007669"/>
    <property type="project" value="TreeGrafter"/>
</dbReference>
<dbReference type="InterPro" id="IPR012347">
    <property type="entry name" value="Ferritin-like"/>
</dbReference>
<evidence type="ECO:0000313" key="12">
    <source>
        <dbReference type="EMBL" id="MBB4843129.1"/>
    </source>
</evidence>
<dbReference type="NCBIfam" id="TIGR00754">
    <property type="entry name" value="bfr"/>
    <property type="match status" value="1"/>
</dbReference>
<dbReference type="CDD" id="cd00907">
    <property type="entry name" value="Bacterioferritin"/>
    <property type="match status" value="1"/>
</dbReference>
<evidence type="ECO:0000256" key="1">
    <source>
        <dbReference type="ARBA" id="ARBA00008093"/>
    </source>
</evidence>
<dbReference type="SUPFAM" id="SSF47240">
    <property type="entry name" value="Ferritin-like"/>
    <property type="match status" value="1"/>
</dbReference>
<feature type="binding site" evidence="10">
    <location>
        <position position="18"/>
    </location>
    <ligand>
        <name>Fe cation</name>
        <dbReference type="ChEBI" id="CHEBI:24875"/>
        <label>1</label>
    </ligand>
</feature>
<comment type="caution">
    <text evidence="12">The sequence shown here is derived from an EMBL/GenBank/DDBJ whole genome shotgun (WGS) entry which is preliminary data.</text>
</comment>
<dbReference type="PROSITE" id="PS50905">
    <property type="entry name" value="FERRITIN_LIKE"/>
    <property type="match status" value="1"/>
</dbReference>
<dbReference type="Proteomes" id="UP000562027">
    <property type="component" value="Unassembled WGS sequence"/>
</dbReference>
<dbReference type="PANTHER" id="PTHR30295:SF9">
    <property type="entry name" value="BACTERIOFERRITIN"/>
    <property type="match status" value="1"/>
</dbReference>
<keyword evidence="9 10" id="KW-0479">Metal-binding</keyword>
<dbReference type="InterPro" id="IPR002024">
    <property type="entry name" value="Bacterioferritin"/>
</dbReference>
<dbReference type="GO" id="GO:0006879">
    <property type="term" value="P:intracellular iron ion homeostasis"/>
    <property type="evidence" value="ECO:0007669"/>
    <property type="project" value="UniProtKB-KW"/>
</dbReference>
<feature type="binding site" evidence="10">
    <location>
        <position position="93"/>
    </location>
    <ligand>
        <name>Fe cation</name>
        <dbReference type="ChEBI" id="CHEBI:24875"/>
        <label>2</label>
    </ligand>
</feature>
<dbReference type="PRINTS" id="PR00601">
    <property type="entry name" value="BACFERRITIN"/>
</dbReference>
<keyword evidence="4" id="KW-0410">Iron transport</keyword>
<evidence type="ECO:0000313" key="13">
    <source>
        <dbReference type="Proteomes" id="UP000562027"/>
    </source>
</evidence>
<evidence type="ECO:0000256" key="2">
    <source>
        <dbReference type="ARBA" id="ARBA00022434"/>
    </source>
</evidence>
<comment type="similarity">
    <text evidence="1 9">Belongs to the bacterioferritin family.</text>
</comment>
<dbReference type="PANTHER" id="PTHR30295">
    <property type="entry name" value="BACTERIOFERRITIN"/>
    <property type="match status" value="1"/>
</dbReference>
<dbReference type="Gene3D" id="1.20.1260.10">
    <property type="match status" value="1"/>
</dbReference>
<feature type="binding site" evidence="10">
    <location>
        <position position="127"/>
    </location>
    <ligand>
        <name>Fe cation</name>
        <dbReference type="ChEBI" id="CHEBI:24875"/>
        <label>2</label>
    </ligand>
</feature>
<evidence type="ECO:0000256" key="4">
    <source>
        <dbReference type="ARBA" id="ARBA00022496"/>
    </source>
</evidence>
<feature type="binding site" evidence="10">
    <location>
        <position position="46"/>
    </location>
    <ligand>
        <name>Fe cation</name>
        <dbReference type="ChEBI" id="CHEBI:24875"/>
        <label>3</label>
    </ligand>
</feature>
<sequence>MPSTSPVITALNHLLSHELAARDQYFIHSRMLAEWGFAKTAARIAHEMEDETAHADVLIKRILMLGGLPAMQASALNIGFDVPSMLASDLAVEQTVGQLLRETIALCEQTRDYVSRDLLLPLLVETEVDHAHWLEQQQRLITQLGLANYLQSQTA</sequence>
<dbReference type="EMBL" id="JACHLP010000003">
    <property type="protein sequence ID" value="MBB4843129.1"/>
    <property type="molecule type" value="Genomic_DNA"/>
</dbReference>
<reference evidence="12 13" key="1">
    <citation type="submission" date="2020-08" db="EMBL/GenBank/DDBJ databases">
        <title>Functional genomics of gut bacteria from endangered species of beetles.</title>
        <authorList>
            <person name="Carlos-Shanley C."/>
        </authorList>
    </citation>
    <scope>NUCLEOTIDE SEQUENCE [LARGE SCALE GENOMIC DNA]</scope>
    <source>
        <strain evidence="12 13">S00239</strain>
    </source>
</reference>
<dbReference type="Pfam" id="PF00210">
    <property type="entry name" value="Ferritin"/>
    <property type="match status" value="1"/>
</dbReference>
<feature type="binding site" evidence="10">
    <location>
        <position position="54"/>
    </location>
    <ligand>
        <name>Fe cation</name>
        <dbReference type="ChEBI" id="CHEBI:24875"/>
        <label>1</label>
    </ligand>
</feature>
<dbReference type="AlphaFoldDB" id="A0A840LAH2"/>
<evidence type="ECO:0000256" key="5">
    <source>
        <dbReference type="ARBA" id="ARBA00023002"/>
    </source>
</evidence>
<accession>A0A840LAH2</accession>
<keyword evidence="13" id="KW-1185">Reference proteome</keyword>
<keyword evidence="6 9" id="KW-0408">Iron</keyword>
<keyword evidence="3" id="KW-0813">Transport</keyword>
<evidence type="ECO:0000256" key="8">
    <source>
        <dbReference type="ARBA" id="ARBA00036243"/>
    </source>
</evidence>
<dbReference type="GO" id="GO:0004322">
    <property type="term" value="F:ferroxidase activity"/>
    <property type="evidence" value="ECO:0007669"/>
    <property type="project" value="TreeGrafter"/>
</dbReference>
<dbReference type="GO" id="GO:0008199">
    <property type="term" value="F:ferric iron binding"/>
    <property type="evidence" value="ECO:0007669"/>
    <property type="project" value="InterPro"/>
</dbReference>
<dbReference type="GO" id="GO:0006826">
    <property type="term" value="P:iron ion transport"/>
    <property type="evidence" value="ECO:0007669"/>
    <property type="project" value="UniProtKB-KW"/>
</dbReference>
<evidence type="ECO:0000259" key="11">
    <source>
        <dbReference type="PROSITE" id="PS50905"/>
    </source>
</evidence>
<dbReference type="InterPro" id="IPR008331">
    <property type="entry name" value="Ferritin_DPS_dom"/>
</dbReference>
<feature type="binding site" evidence="10">
    <location>
        <position position="51"/>
    </location>
    <ligand>
        <name>Fe cation</name>
        <dbReference type="ChEBI" id="CHEBI:24875"/>
        <label>1</label>
    </ligand>
</feature>
<feature type="binding site" evidence="10">
    <location>
        <position position="51"/>
    </location>
    <ligand>
        <name>Fe cation</name>
        <dbReference type="ChEBI" id="CHEBI:24875"/>
        <label>2</label>
    </ligand>
</feature>
<protein>
    <recommendedName>
        <fullName evidence="9">Bacterioferritin</fullName>
    </recommendedName>
</protein>